<evidence type="ECO:0000313" key="3">
    <source>
        <dbReference type="Proteomes" id="UP000295550"/>
    </source>
</evidence>
<proteinExistence type="predicted"/>
<name>A0A4R4J306_PHOLU</name>
<evidence type="ECO:0000313" key="2">
    <source>
        <dbReference type="EMBL" id="TDB47868.1"/>
    </source>
</evidence>
<feature type="transmembrane region" description="Helical" evidence="1">
    <location>
        <begin position="83"/>
        <end position="102"/>
    </location>
</feature>
<dbReference type="EMBL" id="PUJX01000019">
    <property type="protein sequence ID" value="TDB47868.1"/>
    <property type="molecule type" value="Genomic_DNA"/>
</dbReference>
<reference evidence="2 3" key="1">
    <citation type="journal article" date="2019" name="Int. J. Syst. Evol. Microbiol.">
        <title>Photorhabdus khanii subsp. guanajuatensis subsp. nov., isolated from Heterorhabditis atacamensis, and Photorhabdus luminescens subsp. mexicana subsp. nov., isolated from Heterorhabditis mexicana entomopathogenic nematodes.</title>
        <authorList>
            <person name="Machado R.A.R."/>
            <person name="Bruno P."/>
            <person name="Arce C.C.M."/>
            <person name="Liechti N."/>
            <person name="Kohler A."/>
            <person name="Bernal J."/>
            <person name="Bruggmann R."/>
            <person name="Turlings T.C.J."/>
        </authorList>
    </citation>
    <scope>NUCLEOTIDE SEQUENCE [LARGE SCALE GENOMIC DNA]</scope>
    <source>
        <strain evidence="2 3">MEX47-22</strain>
    </source>
</reference>
<dbReference type="Proteomes" id="UP000295550">
    <property type="component" value="Unassembled WGS sequence"/>
</dbReference>
<dbReference type="AlphaFoldDB" id="A0A4R4J306"/>
<gene>
    <name evidence="2" type="ORF">C5468_17400</name>
</gene>
<accession>A0A4R4J306</accession>
<keyword evidence="1" id="KW-1133">Transmembrane helix</keyword>
<feature type="transmembrane region" description="Helical" evidence="1">
    <location>
        <begin position="29"/>
        <end position="51"/>
    </location>
</feature>
<dbReference type="RefSeq" id="WP_132346966.1">
    <property type="nucleotide sequence ID" value="NZ_CAWOLF010000019.1"/>
</dbReference>
<evidence type="ECO:0000256" key="1">
    <source>
        <dbReference type="SAM" id="Phobius"/>
    </source>
</evidence>
<feature type="transmembrane region" description="Helical" evidence="1">
    <location>
        <begin position="56"/>
        <end position="77"/>
    </location>
</feature>
<sequence length="119" mass="13628">MIFRLFLYAVLTVTVGVYAVLYEHPLEGISRINTIGFANMLALGVTAGILVRPMFFYIWAAYLALISIYFAALHPHFPLVKEYIVYGFAAFVILTMIYDIILRNCKDVIHRSYLRTNAE</sequence>
<protein>
    <submittedName>
        <fullName evidence="2">Uncharacterized protein</fullName>
    </submittedName>
</protein>
<keyword evidence="1" id="KW-0472">Membrane</keyword>
<keyword evidence="1" id="KW-0812">Transmembrane</keyword>
<organism evidence="2 3">
    <name type="scientific">Photorhabdus luminescens subsp. mexicana</name>
    <dbReference type="NCBI Taxonomy" id="2100167"/>
    <lineage>
        <taxon>Bacteria</taxon>
        <taxon>Pseudomonadati</taxon>
        <taxon>Pseudomonadota</taxon>
        <taxon>Gammaproteobacteria</taxon>
        <taxon>Enterobacterales</taxon>
        <taxon>Morganellaceae</taxon>
        <taxon>Photorhabdus</taxon>
    </lineage>
</organism>
<comment type="caution">
    <text evidence="2">The sequence shown here is derived from an EMBL/GenBank/DDBJ whole genome shotgun (WGS) entry which is preliminary data.</text>
</comment>